<gene>
    <name evidence="1" type="ORF">AVDCRST_MAG85-2371</name>
</gene>
<organism evidence="1">
    <name type="scientific">uncultured Solirubrobacteraceae bacterium</name>
    <dbReference type="NCBI Taxonomy" id="1162706"/>
    <lineage>
        <taxon>Bacteria</taxon>
        <taxon>Bacillati</taxon>
        <taxon>Actinomycetota</taxon>
        <taxon>Thermoleophilia</taxon>
        <taxon>Solirubrobacterales</taxon>
        <taxon>Solirubrobacteraceae</taxon>
        <taxon>environmental samples</taxon>
    </lineage>
</organism>
<dbReference type="EMBL" id="CADCVT010000258">
    <property type="protein sequence ID" value="CAA9511506.1"/>
    <property type="molecule type" value="Genomic_DNA"/>
</dbReference>
<protein>
    <submittedName>
        <fullName evidence="1">Uncharacterized protein</fullName>
    </submittedName>
</protein>
<accession>A0A6J4T1P8</accession>
<dbReference type="AlphaFoldDB" id="A0A6J4T1P8"/>
<proteinExistence type="predicted"/>
<name>A0A6J4T1P8_9ACTN</name>
<reference evidence="1" key="1">
    <citation type="submission" date="2020-02" db="EMBL/GenBank/DDBJ databases">
        <authorList>
            <person name="Meier V. D."/>
        </authorList>
    </citation>
    <scope>NUCLEOTIDE SEQUENCE</scope>
    <source>
        <strain evidence="1">AVDCRST_MAG85</strain>
    </source>
</reference>
<sequence length="360" mass="38649">MLLATSLVLVLASGCGGEEEKDVRSAAGAFASAAETGNGTSYCNTLTPDTSKLLDTVARGLGEDMRCADLMKERLSKGLSGGLNQEALAAIEDAEIEIKGDRATIKDSKDTIPMRRVDGDWRVDLASWSKVGPSLHGSAACTQGRLDLIAAPLPPATRDGVAEDADANAARLRELREAVAQTTPSESQRKAVAAFDKILRDNITTWERTAKRLRGVGAPFETYNRGLTESNKRAERSAKDVEDLEIACAGDAQSFRDAAGYRRDADRAGAAAAKRFANMKRLEGPDAYREIVDDLTGKLRKIDPPKTFAKLHRSSVGALAKTAEVLPTSDRGRALERFELAVLRAAIGFNRMAIVNCAEL</sequence>
<evidence type="ECO:0000313" key="1">
    <source>
        <dbReference type="EMBL" id="CAA9511506.1"/>
    </source>
</evidence>